<protein>
    <submittedName>
        <fullName evidence="2">Uncharacterized protein</fullName>
    </submittedName>
</protein>
<evidence type="ECO:0000313" key="2">
    <source>
        <dbReference type="EMBL" id="MFD0899327.1"/>
    </source>
</evidence>
<reference evidence="3" key="1">
    <citation type="journal article" date="2019" name="Int. J. Syst. Evol. Microbiol.">
        <title>The Global Catalogue of Microorganisms (GCM) 10K type strain sequencing project: providing services to taxonomists for standard genome sequencing and annotation.</title>
        <authorList>
            <consortium name="The Broad Institute Genomics Platform"/>
            <consortium name="The Broad Institute Genome Sequencing Center for Infectious Disease"/>
            <person name="Wu L."/>
            <person name="Ma J."/>
        </authorList>
    </citation>
    <scope>NUCLEOTIDE SEQUENCE [LARGE SCALE GENOMIC DNA]</scope>
    <source>
        <strain evidence="3">JCM 31202</strain>
    </source>
</reference>
<dbReference type="RefSeq" id="WP_378296156.1">
    <property type="nucleotide sequence ID" value="NZ_JBHTJA010000002.1"/>
</dbReference>
<sequence>MGFVPARRFAVPAVALTALAAITACAGGSEPGGKDEVAVLPVAAAVRDPVWSDGALFAPLEDGGRVARIDVGGRPRTTLSPPLEIGENIVVDRTVRDAVYVPQPARGRILMLGRGDLRPAGAFAAGPAPSSVDIDGGSRALLALSRDGATVTAVRLRGLRTLGTVPVHAGPHAELAGPMRGRALEFDLSGPRGIAGYRGEPGSVELQDRIDVPVHSSALDQIDVARSYVAEKGTDRLLAVGERPGGEKLEVLARARLGAPAEHVGTDDARVYAATTTRLVVFETDTFTGYEDERLEPVATIGFRAGLPGSLRTARLSGLAVGDERVYLTLSGHPHVLSIGKPEL</sequence>
<dbReference type="EMBL" id="JBHTJA010000002">
    <property type="protein sequence ID" value="MFD0899327.1"/>
    <property type="molecule type" value="Genomic_DNA"/>
</dbReference>
<evidence type="ECO:0000313" key="3">
    <source>
        <dbReference type="Proteomes" id="UP001596972"/>
    </source>
</evidence>
<organism evidence="2 3">
    <name type="scientific">Actinomadura sediminis</name>
    <dbReference type="NCBI Taxonomy" id="1038904"/>
    <lineage>
        <taxon>Bacteria</taxon>
        <taxon>Bacillati</taxon>
        <taxon>Actinomycetota</taxon>
        <taxon>Actinomycetes</taxon>
        <taxon>Streptosporangiales</taxon>
        <taxon>Thermomonosporaceae</taxon>
        <taxon>Actinomadura</taxon>
    </lineage>
</organism>
<evidence type="ECO:0000256" key="1">
    <source>
        <dbReference type="SAM" id="SignalP"/>
    </source>
</evidence>
<keyword evidence="1" id="KW-0732">Signal</keyword>
<feature type="signal peptide" evidence="1">
    <location>
        <begin position="1"/>
        <end position="20"/>
    </location>
</feature>
<keyword evidence="3" id="KW-1185">Reference proteome</keyword>
<comment type="caution">
    <text evidence="2">The sequence shown here is derived from an EMBL/GenBank/DDBJ whole genome shotgun (WGS) entry which is preliminary data.</text>
</comment>
<dbReference type="PROSITE" id="PS51257">
    <property type="entry name" value="PROKAR_LIPOPROTEIN"/>
    <property type="match status" value="1"/>
</dbReference>
<proteinExistence type="predicted"/>
<dbReference type="SUPFAM" id="SSF101898">
    <property type="entry name" value="NHL repeat"/>
    <property type="match status" value="1"/>
</dbReference>
<accession>A0ABW3EIX0</accession>
<name>A0ABW3EIX0_9ACTN</name>
<gene>
    <name evidence="2" type="ORF">ACFQ11_02895</name>
</gene>
<feature type="chain" id="PRO_5046125635" evidence="1">
    <location>
        <begin position="21"/>
        <end position="344"/>
    </location>
</feature>
<dbReference type="Proteomes" id="UP001596972">
    <property type="component" value="Unassembled WGS sequence"/>
</dbReference>